<dbReference type="RefSeq" id="WP_306976496.1">
    <property type="nucleotide sequence ID" value="NZ_JAUSTQ010000006.1"/>
</dbReference>
<evidence type="ECO:0000313" key="3">
    <source>
        <dbReference type="EMBL" id="MDQ0159770.1"/>
    </source>
</evidence>
<feature type="transmembrane region" description="Helical" evidence="1">
    <location>
        <begin position="64"/>
        <end position="82"/>
    </location>
</feature>
<feature type="transmembrane region" description="Helical" evidence="1">
    <location>
        <begin position="266"/>
        <end position="284"/>
    </location>
</feature>
<dbReference type="SMART" id="SM00267">
    <property type="entry name" value="GGDEF"/>
    <property type="match status" value="1"/>
</dbReference>
<dbReference type="InterPro" id="IPR043128">
    <property type="entry name" value="Rev_trsase/Diguanyl_cyclase"/>
</dbReference>
<dbReference type="CDD" id="cd01949">
    <property type="entry name" value="GGDEF"/>
    <property type="match status" value="1"/>
</dbReference>
<comment type="caution">
    <text evidence="3">The sequence shown here is derived from an EMBL/GenBank/DDBJ whole genome shotgun (WGS) entry which is preliminary data.</text>
</comment>
<sequence length="487" mass="56270">MLKQQKILIGSIVWLSIYFLLIAGLPDDSVIRQMIGSISIAIAAIGVSFWLFRQYWLLTTQNRYFWLLLSFGAMLFGLANLYDVISFTVQSTDQFTLATNWLWAFSYLVFFIALIYKLLILTSYYTSQQLVFNILVFLTFVLALSLHFIIMPLFDLSQQSIGFDSIEIIYPLLDLSILVTVFILLNLTWQTENEKWYSMFGLLILILGDLIYFYFVTIESFIETIYIQPLWLLGVVLIGVSGFYARDHEGVHLSQHGHQFSIRQEILSYVVIFILIMFVFHSYGWELNSLSLGLAFILVITIVRNIFLIRQNFKLVAQYQYLAYHDYLTGLRNRSKFNEDLTQLVNNTEQKDERMALIMIDLDNFKPVNDEFGHPIGDALLQHVAERLTQGVRDQGILYRLGGDEFIVLVPRLEKDVDHLVAEIMSQFEAPFDLGETELQMTPSIGVSIYPDDGEYGDLLLQLADVAMYQAKQSGKNNYQIHPLIER</sequence>
<dbReference type="PROSITE" id="PS50887">
    <property type="entry name" value="GGDEF"/>
    <property type="match status" value="1"/>
</dbReference>
<feature type="transmembrane region" description="Helical" evidence="1">
    <location>
        <begin position="31"/>
        <end position="52"/>
    </location>
</feature>
<keyword evidence="1" id="KW-1133">Transmembrane helix</keyword>
<organism evidence="3 4">
    <name type="scientific">Alkalibacillus salilacus</name>
    <dbReference type="NCBI Taxonomy" id="284582"/>
    <lineage>
        <taxon>Bacteria</taxon>
        <taxon>Bacillati</taxon>
        <taxon>Bacillota</taxon>
        <taxon>Bacilli</taxon>
        <taxon>Bacillales</taxon>
        <taxon>Bacillaceae</taxon>
        <taxon>Alkalibacillus</taxon>
    </lineage>
</organism>
<accession>A0ABT9VFX7</accession>
<dbReference type="SUPFAM" id="SSF55073">
    <property type="entry name" value="Nucleotide cyclase"/>
    <property type="match status" value="1"/>
</dbReference>
<gene>
    <name evidence="3" type="ORF">J2S77_001756</name>
</gene>
<feature type="transmembrane region" description="Helical" evidence="1">
    <location>
        <begin position="290"/>
        <end position="309"/>
    </location>
</feature>
<dbReference type="Pfam" id="PF00990">
    <property type="entry name" value="GGDEF"/>
    <property type="match status" value="1"/>
</dbReference>
<dbReference type="EMBL" id="JAUSTQ010000006">
    <property type="protein sequence ID" value="MDQ0159770.1"/>
    <property type="molecule type" value="Genomic_DNA"/>
</dbReference>
<keyword evidence="4" id="KW-1185">Reference proteome</keyword>
<feature type="domain" description="GGDEF" evidence="2">
    <location>
        <begin position="353"/>
        <end position="484"/>
    </location>
</feature>
<feature type="transmembrane region" description="Helical" evidence="1">
    <location>
        <begin position="196"/>
        <end position="215"/>
    </location>
</feature>
<feature type="transmembrane region" description="Helical" evidence="1">
    <location>
        <begin position="102"/>
        <end position="119"/>
    </location>
</feature>
<protein>
    <submittedName>
        <fullName evidence="3">Diguanylate cyclase (GGDEF)-like protein</fullName>
    </submittedName>
</protein>
<evidence type="ECO:0000256" key="1">
    <source>
        <dbReference type="SAM" id="Phobius"/>
    </source>
</evidence>
<dbReference type="Proteomes" id="UP001224359">
    <property type="component" value="Unassembled WGS sequence"/>
</dbReference>
<name>A0ABT9VFX7_9BACI</name>
<dbReference type="NCBIfam" id="TIGR00254">
    <property type="entry name" value="GGDEF"/>
    <property type="match status" value="1"/>
</dbReference>
<feature type="transmembrane region" description="Helical" evidence="1">
    <location>
        <begin position="168"/>
        <end position="189"/>
    </location>
</feature>
<feature type="transmembrane region" description="Helical" evidence="1">
    <location>
        <begin position="7"/>
        <end position="25"/>
    </location>
</feature>
<dbReference type="Gene3D" id="3.30.70.270">
    <property type="match status" value="1"/>
</dbReference>
<keyword evidence="1" id="KW-0472">Membrane</keyword>
<feature type="transmembrane region" description="Helical" evidence="1">
    <location>
        <begin position="227"/>
        <end position="245"/>
    </location>
</feature>
<dbReference type="InterPro" id="IPR052163">
    <property type="entry name" value="DGC-Regulatory_Protein"/>
</dbReference>
<evidence type="ECO:0000259" key="2">
    <source>
        <dbReference type="PROSITE" id="PS50887"/>
    </source>
</evidence>
<dbReference type="InterPro" id="IPR000160">
    <property type="entry name" value="GGDEF_dom"/>
</dbReference>
<dbReference type="PANTHER" id="PTHR46663:SF2">
    <property type="entry name" value="GGDEF DOMAIN-CONTAINING PROTEIN"/>
    <property type="match status" value="1"/>
</dbReference>
<feature type="transmembrane region" description="Helical" evidence="1">
    <location>
        <begin position="131"/>
        <end position="153"/>
    </location>
</feature>
<reference evidence="3 4" key="1">
    <citation type="submission" date="2023-07" db="EMBL/GenBank/DDBJ databases">
        <title>Genomic Encyclopedia of Type Strains, Phase IV (KMG-IV): sequencing the most valuable type-strain genomes for metagenomic binning, comparative biology and taxonomic classification.</title>
        <authorList>
            <person name="Goeker M."/>
        </authorList>
    </citation>
    <scope>NUCLEOTIDE SEQUENCE [LARGE SCALE GENOMIC DNA]</scope>
    <source>
        <strain evidence="3 4">DSM 16460</strain>
    </source>
</reference>
<proteinExistence type="predicted"/>
<dbReference type="InterPro" id="IPR029787">
    <property type="entry name" value="Nucleotide_cyclase"/>
</dbReference>
<evidence type="ECO:0000313" key="4">
    <source>
        <dbReference type="Proteomes" id="UP001224359"/>
    </source>
</evidence>
<dbReference type="PANTHER" id="PTHR46663">
    <property type="entry name" value="DIGUANYLATE CYCLASE DGCT-RELATED"/>
    <property type="match status" value="1"/>
</dbReference>
<keyword evidence="1" id="KW-0812">Transmembrane</keyword>